<evidence type="ECO:0000256" key="3">
    <source>
        <dbReference type="ARBA" id="ARBA00023157"/>
    </source>
</evidence>
<organism evidence="6 7">
    <name type="scientific">Candidatus Nucleicultrix amoebiphila FS5</name>
    <dbReference type="NCBI Taxonomy" id="1414854"/>
    <lineage>
        <taxon>Bacteria</taxon>
        <taxon>Pseudomonadati</taxon>
        <taxon>Pseudomonadota</taxon>
        <taxon>Alphaproteobacteria</taxon>
        <taxon>Holosporales</taxon>
        <taxon>Candidatus Nucleicultricaceae</taxon>
        <taxon>Candidatus Nucleicultrix</taxon>
    </lineage>
</organism>
<gene>
    <name evidence="6" type="ORF">GQ61_02510</name>
</gene>
<dbReference type="PANTHER" id="PTHR42852:SF6">
    <property type="entry name" value="THIOL:DISULFIDE INTERCHANGE PROTEIN DSBE"/>
    <property type="match status" value="1"/>
</dbReference>
<dbReference type="RefSeq" id="WP_085783771.1">
    <property type="nucleotide sequence ID" value="NZ_CP008743.1"/>
</dbReference>
<protein>
    <recommendedName>
        <fullName evidence="5">Thioredoxin domain-containing protein</fullName>
    </recommendedName>
</protein>
<evidence type="ECO:0000256" key="2">
    <source>
        <dbReference type="ARBA" id="ARBA00022748"/>
    </source>
</evidence>
<dbReference type="NCBIfam" id="TIGR00385">
    <property type="entry name" value="dsbE"/>
    <property type="match status" value="1"/>
</dbReference>
<dbReference type="STRING" id="1414854.GQ61_02510"/>
<evidence type="ECO:0000313" key="6">
    <source>
        <dbReference type="EMBL" id="ARN84383.1"/>
    </source>
</evidence>
<evidence type="ECO:0000256" key="1">
    <source>
        <dbReference type="ARBA" id="ARBA00004196"/>
    </source>
</evidence>
<dbReference type="GO" id="GO:0016209">
    <property type="term" value="F:antioxidant activity"/>
    <property type="evidence" value="ECO:0007669"/>
    <property type="project" value="InterPro"/>
</dbReference>
<sequence length="179" mass="20078">MSKKFKFSIPIVIVGVLVVALLWVTLRQTLTYQSSLVGQQIPDFSVTTFARSPYQLQVFDSDTIKGKAAVINFFASWCSMCRIEHPVLKHMAVKKGIKIYGIALRDRSDMLEAFLTQQGDPFEVIGMDKTGSMASQWGIVGVPETFVVDSQGIIRFHHRGALSFEMVENDLIPILDKYS</sequence>
<keyword evidence="4" id="KW-0676">Redox-active center</keyword>
<evidence type="ECO:0000313" key="7">
    <source>
        <dbReference type="Proteomes" id="UP000237351"/>
    </source>
</evidence>
<dbReference type="InterPro" id="IPR004799">
    <property type="entry name" value="Periplasmic_diS_OxRdtase_DsbE"/>
</dbReference>
<keyword evidence="7" id="KW-1185">Reference proteome</keyword>
<dbReference type="GO" id="GO:0030288">
    <property type="term" value="C:outer membrane-bounded periplasmic space"/>
    <property type="evidence" value="ECO:0007669"/>
    <property type="project" value="InterPro"/>
</dbReference>
<dbReference type="InterPro" id="IPR036249">
    <property type="entry name" value="Thioredoxin-like_sf"/>
</dbReference>
<feature type="domain" description="Thioredoxin" evidence="5">
    <location>
        <begin position="35"/>
        <end position="176"/>
    </location>
</feature>
<comment type="subcellular location">
    <subcellularLocation>
        <location evidence="1">Cell envelope</location>
    </subcellularLocation>
</comment>
<evidence type="ECO:0000256" key="4">
    <source>
        <dbReference type="ARBA" id="ARBA00023284"/>
    </source>
</evidence>
<accession>A0A1W6N3I4</accession>
<dbReference type="InterPro" id="IPR000866">
    <property type="entry name" value="AhpC/TSA"/>
</dbReference>
<dbReference type="Pfam" id="PF00578">
    <property type="entry name" value="AhpC-TSA"/>
    <property type="match status" value="1"/>
</dbReference>
<reference evidence="6 7" key="1">
    <citation type="submission" date="2014-06" db="EMBL/GenBank/DDBJ databases">
        <title>The genome of the endonuclear symbiont Nucleicultrix amoebiphila.</title>
        <authorList>
            <person name="Schulz F."/>
            <person name="Horn M."/>
        </authorList>
    </citation>
    <scope>NUCLEOTIDE SEQUENCE [LARGE SCALE GENOMIC DNA]</scope>
    <source>
        <strain evidence="6 7">FS5</strain>
    </source>
</reference>
<dbReference type="SUPFAM" id="SSF52833">
    <property type="entry name" value="Thioredoxin-like"/>
    <property type="match status" value="1"/>
</dbReference>
<keyword evidence="2" id="KW-0201">Cytochrome c-type biogenesis</keyword>
<dbReference type="GO" id="GO:0015036">
    <property type="term" value="F:disulfide oxidoreductase activity"/>
    <property type="evidence" value="ECO:0007669"/>
    <property type="project" value="InterPro"/>
</dbReference>
<dbReference type="OrthoDB" id="9799347at2"/>
<dbReference type="GO" id="GO:0017004">
    <property type="term" value="P:cytochrome complex assembly"/>
    <property type="evidence" value="ECO:0007669"/>
    <property type="project" value="UniProtKB-KW"/>
</dbReference>
<dbReference type="PROSITE" id="PS51352">
    <property type="entry name" value="THIOREDOXIN_2"/>
    <property type="match status" value="1"/>
</dbReference>
<dbReference type="AlphaFoldDB" id="A0A1W6N3I4"/>
<dbReference type="InterPro" id="IPR050553">
    <property type="entry name" value="Thioredoxin_ResA/DsbE_sf"/>
</dbReference>
<evidence type="ECO:0000259" key="5">
    <source>
        <dbReference type="PROSITE" id="PS51352"/>
    </source>
</evidence>
<proteinExistence type="predicted"/>
<dbReference type="Proteomes" id="UP000237351">
    <property type="component" value="Chromosome"/>
</dbReference>
<dbReference type="InterPro" id="IPR013766">
    <property type="entry name" value="Thioredoxin_domain"/>
</dbReference>
<name>A0A1W6N3I4_9PROT</name>
<dbReference type="KEGG" id="naf:GQ61_02510"/>
<dbReference type="PANTHER" id="PTHR42852">
    <property type="entry name" value="THIOL:DISULFIDE INTERCHANGE PROTEIN DSBE"/>
    <property type="match status" value="1"/>
</dbReference>
<dbReference type="Gene3D" id="3.40.30.10">
    <property type="entry name" value="Glutaredoxin"/>
    <property type="match status" value="1"/>
</dbReference>
<dbReference type="EMBL" id="CP008743">
    <property type="protein sequence ID" value="ARN84383.1"/>
    <property type="molecule type" value="Genomic_DNA"/>
</dbReference>
<keyword evidence="3" id="KW-1015">Disulfide bond</keyword>